<dbReference type="PANTHER" id="PTHR43584">
    <property type="entry name" value="NUCLEOTIDYL TRANSFERASE"/>
    <property type="match status" value="1"/>
</dbReference>
<dbReference type="STRING" id="1505087.AYJ54_38255"/>
<evidence type="ECO:0000256" key="1">
    <source>
        <dbReference type="ARBA" id="ARBA00022679"/>
    </source>
</evidence>
<evidence type="ECO:0000313" key="5">
    <source>
        <dbReference type="EMBL" id="OAF16453.1"/>
    </source>
</evidence>
<comment type="caution">
    <text evidence="5">The sequence shown here is derived from an EMBL/GenBank/DDBJ whole genome shotgun (WGS) entry which is preliminary data.</text>
</comment>
<dbReference type="Gene3D" id="3.90.550.10">
    <property type="entry name" value="Spore Coat Polysaccharide Biosynthesis Protein SpsA, Chain A"/>
    <property type="match status" value="1"/>
</dbReference>
<dbReference type="InterPro" id="IPR029044">
    <property type="entry name" value="Nucleotide-diphossugar_trans"/>
</dbReference>
<gene>
    <name evidence="5" type="ORF">AYJ54_38255</name>
</gene>
<keyword evidence="2" id="KW-0548">Nucleotidyltransferase</keyword>
<dbReference type="Proteomes" id="UP000076959">
    <property type="component" value="Unassembled WGS sequence"/>
</dbReference>
<keyword evidence="1" id="KW-0808">Transferase</keyword>
<dbReference type="CDD" id="cd02523">
    <property type="entry name" value="PC_cytidylyltransferase"/>
    <property type="match status" value="1"/>
</dbReference>
<dbReference type="Pfam" id="PF12804">
    <property type="entry name" value="NTP_transf_3"/>
    <property type="match status" value="1"/>
</dbReference>
<dbReference type="EMBL" id="LUUB01000015">
    <property type="protein sequence ID" value="OAF16453.1"/>
    <property type="molecule type" value="Genomic_DNA"/>
</dbReference>
<reference evidence="5 6" key="1">
    <citation type="submission" date="2016-03" db="EMBL/GenBank/DDBJ databases">
        <title>Draft Genome Sequence of the Strain BR 10245 (Bradyrhizobium sp.) isolated from nodules of Centrolobium paraense.</title>
        <authorList>
            <person name="Simoes-Araujo J.L.Sr."/>
            <person name="Barauna A.C."/>
            <person name="Silva K."/>
            <person name="Zilli J.E."/>
        </authorList>
    </citation>
    <scope>NUCLEOTIDE SEQUENCE [LARGE SCALE GENOMIC DNA]</scope>
    <source>
        <strain evidence="5 6">BR 10245</strain>
    </source>
</reference>
<dbReference type="SUPFAM" id="SSF53448">
    <property type="entry name" value="Nucleotide-diphospho-sugar transferases"/>
    <property type="match status" value="1"/>
</dbReference>
<evidence type="ECO:0000259" key="4">
    <source>
        <dbReference type="Pfam" id="PF12804"/>
    </source>
</evidence>
<proteinExistence type="predicted"/>
<evidence type="ECO:0000313" key="6">
    <source>
        <dbReference type="Proteomes" id="UP000076959"/>
    </source>
</evidence>
<dbReference type="GO" id="GO:0016779">
    <property type="term" value="F:nucleotidyltransferase activity"/>
    <property type="evidence" value="ECO:0007669"/>
    <property type="project" value="UniProtKB-KW"/>
</dbReference>
<name>A0A176Z9C1_9BRAD</name>
<accession>A0A176Z9C1</accession>
<dbReference type="PANTHER" id="PTHR43584:SF8">
    <property type="entry name" value="N-ACETYLMURAMATE ALPHA-1-PHOSPHATE URIDYLYLTRANSFERASE"/>
    <property type="match status" value="1"/>
</dbReference>
<evidence type="ECO:0000256" key="2">
    <source>
        <dbReference type="ARBA" id="ARBA00022695"/>
    </source>
</evidence>
<dbReference type="InterPro" id="IPR025877">
    <property type="entry name" value="MobA-like_NTP_Trfase"/>
</dbReference>
<evidence type="ECO:0000256" key="3">
    <source>
        <dbReference type="ARBA" id="ARBA00022842"/>
    </source>
</evidence>
<keyword evidence="6" id="KW-1185">Reference proteome</keyword>
<dbReference type="InterPro" id="IPR050065">
    <property type="entry name" value="GlmU-like"/>
</dbReference>
<organism evidence="5 6">
    <name type="scientific">Bradyrhizobium centrolobii</name>
    <dbReference type="NCBI Taxonomy" id="1505087"/>
    <lineage>
        <taxon>Bacteria</taxon>
        <taxon>Pseudomonadati</taxon>
        <taxon>Pseudomonadota</taxon>
        <taxon>Alphaproteobacteria</taxon>
        <taxon>Hyphomicrobiales</taxon>
        <taxon>Nitrobacteraceae</taxon>
        <taxon>Bradyrhizobium</taxon>
    </lineage>
</organism>
<dbReference type="AlphaFoldDB" id="A0A176Z9C1"/>
<feature type="domain" description="MobA-like NTP transferase" evidence="4">
    <location>
        <begin position="32"/>
        <end position="168"/>
    </location>
</feature>
<protein>
    <recommendedName>
        <fullName evidence="4">MobA-like NTP transferase domain-containing protein</fullName>
    </recommendedName>
</protein>
<sequence>MVVYRRQLVDKSLKAPNPERCTRPEMSTSAHAVILAAGAGNRLGMKGVPKALLRFGSKSLLSRHIESLRRIGVTRIDIVVGYEATAIFQALVGECGAIAVRVIPVLWQEKGSLFSLVAANIGSLDADTVLLMDADVLYHGAIIERLVSSRSQNAVLVDRNGAVGAEPVKLCVRGNTIVDFEKRPTDLGDWYGESVGFFKLGPAARHELGAIGSQLLSAGGDRLEYEEALKPVLLNASHKFAPEDVTGLPWIEIDFEDDLRRAETHVFPLVEETLSGNASL</sequence>
<keyword evidence="3" id="KW-0460">Magnesium</keyword>